<comment type="similarity">
    <text evidence="1 4">Belongs to the inositol phosphokinase (IPK) family.</text>
</comment>
<dbReference type="GO" id="GO:0008440">
    <property type="term" value="F:inositol-1,4,5-trisphosphate 3-kinase activity"/>
    <property type="evidence" value="ECO:0007669"/>
    <property type="project" value="TreeGrafter"/>
</dbReference>
<keyword evidence="2 4" id="KW-0808">Transferase</keyword>
<feature type="compositionally biased region" description="Basic and acidic residues" evidence="5">
    <location>
        <begin position="264"/>
        <end position="278"/>
    </location>
</feature>
<organism evidence="6 7">
    <name type="scientific">Cryoendolithus antarcticus</name>
    <dbReference type="NCBI Taxonomy" id="1507870"/>
    <lineage>
        <taxon>Eukaryota</taxon>
        <taxon>Fungi</taxon>
        <taxon>Dikarya</taxon>
        <taxon>Ascomycota</taxon>
        <taxon>Pezizomycotina</taxon>
        <taxon>Dothideomycetes</taxon>
        <taxon>Dothideomycetidae</taxon>
        <taxon>Cladosporiales</taxon>
        <taxon>Cladosporiaceae</taxon>
        <taxon>Cryoendolithus</taxon>
    </lineage>
</organism>
<dbReference type="FunCoup" id="A0A1V8TDM2">
    <property type="interactions" value="106"/>
</dbReference>
<evidence type="ECO:0000256" key="1">
    <source>
        <dbReference type="ARBA" id="ARBA00007374"/>
    </source>
</evidence>
<dbReference type="Proteomes" id="UP000192596">
    <property type="component" value="Unassembled WGS sequence"/>
</dbReference>
<dbReference type="STRING" id="1507870.A0A1V8TDM2"/>
<name>A0A1V8TDM2_9PEZI</name>
<evidence type="ECO:0000313" key="6">
    <source>
        <dbReference type="EMBL" id="OQO09480.1"/>
    </source>
</evidence>
<dbReference type="EC" id="2.7.-.-" evidence="4"/>
<dbReference type="Pfam" id="PF03770">
    <property type="entry name" value="IPK"/>
    <property type="match status" value="1"/>
</dbReference>
<dbReference type="GO" id="GO:0000824">
    <property type="term" value="F:inositol-1,4,5,6-tetrakisphosphate 3-kinase activity"/>
    <property type="evidence" value="ECO:0007669"/>
    <property type="project" value="TreeGrafter"/>
</dbReference>
<dbReference type="PANTHER" id="PTHR12400">
    <property type="entry name" value="INOSITOL POLYPHOSPHATE KINASE"/>
    <property type="match status" value="1"/>
</dbReference>
<dbReference type="GO" id="GO:0005737">
    <property type="term" value="C:cytoplasm"/>
    <property type="evidence" value="ECO:0007669"/>
    <property type="project" value="TreeGrafter"/>
</dbReference>
<dbReference type="InterPro" id="IPR038286">
    <property type="entry name" value="IPK_sf"/>
</dbReference>
<sequence>MAPSPMPQLDPSKLKAFSNAAAGHDGVLSDPSGELLIKPCVDAEINFYQETLAKHPDFAELMPTYMGTLSLGAPKVPSDAHKPELSQQEKDQARLHGVKIASETAIVLENLEHGFKCPNVLDLKLGSMLYDPATTEPEKAARLDKVSQESTSGSLNFRVAGMKVWSPTKQDFDIYDKFYGRKFSAENVSEAYETFFAALFSSDIKGDDAVQLLETILAEVTKARHILEKAQSRMYSASVLIVCEGDTTALNSLLGAVGPSVPSGDERAPTAKELKRAEAEEEEDEEAEPVAFKVKMIDFAHAKWTEDGGRDENTIKGLKNVEQLLDGLIGKFD</sequence>
<dbReference type="PANTHER" id="PTHR12400:SF103">
    <property type="entry name" value="INOSITOL POLYPHOSPHATE MULTIKINASE"/>
    <property type="match status" value="1"/>
</dbReference>
<protein>
    <recommendedName>
        <fullName evidence="4">Kinase</fullName>
        <ecNumber evidence="4">2.7.-.-</ecNumber>
    </recommendedName>
</protein>
<proteinExistence type="inferred from homology"/>
<evidence type="ECO:0000256" key="3">
    <source>
        <dbReference type="ARBA" id="ARBA00022777"/>
    </source>
</evidence>
<keyword evidence="3 4" id="KW-0418">Kinase</keyword>
<comment type="caution">
    <text evidence="6">The sequence shown here is derived from an EMBL/GenBank/DDBJ whole genome shotgun (WGS) entry which is preliminary data.</text>
</comment>
<evidence type="ECO:0000313" key="7">
    <source>
        <dbReference type="Proteomes" id="UP000192596"/>
    </source>
</evidence>
<dbReference type="EMBL" id="NAJO01000010">
    <property type="protein sequence ID" value="OQO09480.1"/>
    <property type="molecule type" value="Genomic_DNA"/>
</dbReference>
<dbReference type="Gene3D" id="3.30.470.160">
    <property type="entry name" value="Inositol polyphosphate kinase"/>
    <property type="match status" value="1"/>
</dbReference>
<reference evidence="7" key="1">
    <citation type="submission" date="2017-03" db="EMBL/GenBank/DDBJ databases">
        <title>Genomes of endolithic fungi from Antarctica.</title>
        <authorList>
            <person name="Coleine C."/>
            <person name="Masonjones S."/>
            <person name="Stajich J.E."/>
        </authorList>
    </citation>
    <scope>NUCLEOTIDE SEQUENCE [LARGE SCALE GENOMIC DNA]</scope>
    <source>
        <strain evidence="7">CCFEE 5527</strain>
    </source>
</reference>
<dbReference type="GO" id="GO:0046854">
    <property type="term" value="P:phosphatidylinositol phosphate biosynthetic process"/>
    <property type="evidence" value="ECO:0007669"/>
    <property type="project" value="TreeGrafter"/>
</dbReference>
<dbReference type="SUPFAM" id="SSF56104">
    <property type="entry name" value="SAICAR synthase-like"/>
    <property type="match status" value="1"/>
</dbReference>
<keyword evidence="7" id="KW-1185">Reference proteome</keyword>
<dbReference type="GO" id="GO:0005634">
    <property type="term" value="C:nucleus"/>
    <property type="evidence" value="ECO:0007669"/>
    <property type="project" value="TreeGrafter"/>
</dbReference>
<dbReference type="GO" id="GO:0032958">
    <property type="term" value="P:inositol phosphate biosynthetic process"/>
    <property type="evidence" value="ECO:0007669"/>
    <property type="project" value="InterPro"/>
</dbReference>
<evidence type="ECO:0000256" key="4">
    <source>
        <dbReference type="RuleBase" id="RU363090"/>
    </source>
</evidence>
<dbReference type="OrthoDB" id="338650at2759"/>
<evidence type="ECO:0000256" key="2">
    <source>
        <dbReference type="ARBA" id="ARBA00022679"/>
    </source>
</evidence>
<evidence type="ECO:0000256" key="5">
    <source>
        <dbReference type="SAM" id="MobiDB-lite"/>
    </source>
</evidence>
<gene>
    <name evidence="6" type="ORF">B0A48_04880</name>
</gene>
<dbReference type="AlphaFoldDB" id="A0A1V8TDM2"/>
<feature type="region of interest" description="Disordered" evidence="5">
    <location>
        <begin position="260"/>
        <end position="287"/>
    </location>
</feature>
<dbReference type="InParanoid" id="A0A1V8TDM2"/>
<dbReference type="InterPro" id="IPR005522">
    <property type="entry name" value="IPK"/>
</dbReference>
<accession>A0A1V8TDM2</accession>